<protein>
    <submittedName>
        <fullName evidence="1">(northern house mosquito) hypothetical protein</fullName>
    </submittedName>
</protein>
<dbReference type="AlphaFoldDB" id="A0A8D8H4N9"/>
<sequence>MIFLGARFDRLGSRRRNLAETGRVKHRKQFANTPWNRAVYHATSFLSGYLGGLGRQSRFRREEGRAVKVEPVLQQMVVLVDGGQRDADRRRGRFPLQGHVLLVDRLGRG</sequence>
<dbReference type="EMBL" id="HBUE01197188">
    <property type="protein sequence ID" value="CAG6528179.1"/>
    <property type="molecule type" value="Transcribed_RNA"/>
</dbReference>
<organism evidence="1">
    <name type="scientific">Culex pipiens</name>
    <name type="common">House mosquito</name>
    <dbReference type="NCBI Taxonomy" id="7175"/>
    <lineage>
        <taxon>Eukaryota</taxon>
        <taxon>Metazoa</taxon>
        <taxon>Ecdysozoa</taxon>
        <taxon>Arthropoda</taxon>
        <taxon>Hexapoda</taxon>
        <taxon>Insecta</taxon>
        <taxon>Pterygota</taxon>
        <taxon>Neoptera</taxon>
        <taxon>Endopterygota</taxon>
        <taxon>Diptera</taxon>
        <taxon>Nematocera</taxon>
        <taxon>Culicoidea</taxon>
        <taxon>Culicidae</taxon>
        <taxon>Culicinae</taxon>
        <taxon>Culicini</taxon>
        <taxon>Culex</taxon>
        <taxon>Culex</taxon>
    </lineage>
</organism>
<accession>A0A8D8H4N9</accession>
<dbReference type="EMBL" id="HBUE01303210">
    <property type="protein sequence ID" value="CAG6579913.1"/>
    <property type="molecule type" value="Transcribed_RNA"/>
</dbReference>
<reference evidence="1" key="1">
    <citation type="submission" date="2021-05" db="EMBL/GenBank/DDBJ databases">
        <authorList>
            <person name="Alioto T."/>
            <person name="Alioto T."/>
            <person name="Gomez Garrido J."/>
        </authorList>
    </citation>
    <scope>NUCLEOTIDE SEQUENCE</scope>
</reference>
<name>A0A8D8H4N9_CULPI</name>
<proteinExistence type="predicted"/>
<evidence type="ECO:0000313" key="1">
    <source>
        <dbReference type="EMBL" id="CAG6528179.1"/>
    </source>
</evidence>